<dbReference type="InterPro" id="IPR012349">
    <property type="entry name" value="Split_barrel_FMN-bd"/>
</dbReference>
<reference evidence="3 4" key="1">
    <citation type="submission" date="2019-02" db="EMBL/GenBank/DDBJ databases">
        <title>Genomic Encyclopedia of Type Strains, Phase IV (KMG-IV): sequencing the most valuable type-strain genomes for metagenomic binning, comparative biology and taxonomic classification.</title>
        <authorList>
            <person name="Goeker M."/>
        </authorList>
    </citation>
    <scope>NUCLEOTIDE SEQUENCE [LARGE SCALE GENOMIC DNA]</scope>
    <source>
        <strain evidence="3 4">K24</strain>
    </source>
</reference>
<keyword evidence="4" id="KW-1185">Reference proteome</keyword>
<evidence type="ECO:0000313" key="3">
    <source>
        <dbReference type="EMBL" id="RZS80442.1"/>
    </source>
</evidence>
<dbReference type="GO" id="GO:0006208">
    <property type="term" value="P:pyrimidine nucleobase catabolic process"/>
    <property type="evidence" value="ECO:0007669"/>
    <property type="project" value="TreeGrafter"/>
</dbReference>
<dbReference type="InterPro" id="IPR050268">
    <property type="entry name" value="NADH-dep_flavin_reductase"/>
</dbReference>
<dbReference type="PANTHER" id="PTHR30466:SF1">
    <property type="entry name" value="FMN REDUCTASE (NADH) RUTF"/>
    <property type="match status" value="1"/>
</dbReference>
<dbReference type="Proteomes" id="UP000292445">
    <property type="component" value="Unassembled WGS sequence"/>
</dbReference>
<dbReference type="EMBL" id="SGXC01000002">
    <property type="protein sequence ID" value="RZS80442.1"/>
    <property type="molecule type" value="Genomic_DNA"/>
</dbReference>
<sequence length="170" mass="17708">MTSHPASVPHPDGSAYRAAMARLGASVHIVTSAGPAGRVGLTASAVCSVTDDPPMLLVCLNRRSSAHDATLANGVLCVNTLAAGHETLSRRFSGGGDMDGRFAQGAWSRLETGSPVLDGAMVAFDCRIVDTMRQGTHTVMFCEVQGLRTGEALAGLFYFSRTYHALGPAS</sequence>
<feature type="domain" description="Flavin reductase like" evidence="2">
    <location>
        <begin position="20"/>
        <end position="165"/>
    </location>
</feature>
<dbReference type="SMART" id="SM00903">
    <property type="entry name" value="Flavin_Reduct"/>
    <property type="match status" value="1"/>
</dbReference>
<dbReference type="GO" id="GO:0042602">
    <property type="term" value="F:riboflavin reductase (NADPH) activity"/>
    <property type="evidence" value="ECO:0007669"/>
    <property type="project" value="TreeGrafter"/>
</dbReference>
<protein>
    <submittedName>
        <fullName evidence="3">Flavin reductase</fullName>
    </submittedName>
</protein>
<dbReference type="InterPro" id="IPR002563">
    <property type="entry name" value="Flavin_Rdtase-like_dom"/>
</dbReference>
<dbReference type="PANTHER" id="PTHR30466">
    <property type="entry name" value="FLAVIN REDUCTASE"/>
    <property type="match status" value="1"/>
</dbReference>
<name>A0A4Q7NBR1_9BURK</name>
<comment type="caution">
    <text evidence="3">The sequence shown here is derived from an EMBL/GenBank/DDBJ whole genome shotgun (WGS) entry which is preliminary data.</text>
</comment>
<dbReference type="OrthoDB" id="8525727at2"/>
<proteinExistence type="predicted"/>
<dbReference type="RefSeq" id="WP_130358202.1">
    <property type="nucleotide sequence ID" value="NZ_SGXC01000002.1"/>
</dbReference>
<evidence type="ECO:0000313" key="4">
    <source>
        <dbReference type="Proteomes" id="UP000292445"/>
    </source>
</evidence>
<dbReference type="AlphaFoldDB" id="A0A4Q7NBR1"/>
<dbReference type="Gene3D" id="2.30.110.10">
    <property type="entry name" value="Electron Transport, Fmn-binding Protein, Chain A"/>
    <property type="match status" value="1"/>
</dbReference>
<dbReference type="SUPFAM" id="SSF50475">
    <property type="entry name" value="FMN-binding split barrel"/>
    <property type="match status" value="1"/>
</dbReference>
<organism evidence="3 4">
    <name type="scientific">Pigmentiphaga kullae</name>
    <dbReference type="NCBI Taxonomy" id="151784"/>
    <lineage>
        <taxon>Bacteria</taxon>
        <taxon>Pseudomonadati</taxon>
        <taxon>Pseudomonadota</taxon>
        <taxon>Betaproteobacteria</taxon>
        <taxon>Burkholderiales</taxon>
        <taxon>Alcaligenaceae</taxon>
        <taxon>Pigmentiphaga</taxon>
    </lineage>
</organism>
<gene>
    <name evidence="3" type="ORF">EV675_3043</name>
</gene>
<dbReference type="Pfam" id="PF01613">
    <property type="entry name" value="Flavin_Reduct"/>
    <property type="match status" value="1"/>
</dbReference>
<dbReference type="GO" id="GO:0010181">
    <property type="term" value="F:FMN binding"/>
    <property type="evidence" value="ECO:0007669"/>
    <property type="project" value="InterPro"/>
</dbReference>
<accession>A0A4Q7NBR1</accession>
<keyword evidence="1" id="KW-0560">Oxidoreductase</keyword>
<evidence type="ECO:0000259" key="2">
    <source>
        <dbReference type="SMART" id="SM00903"/>
    </source>
</evidence>
<evidence type="ECO:0000256" key="1">
    <source>
        <dbReference type="ARBA" id="ARBA00023002"/>
    </source>
</evidence>